<evidence type="ECO:0000256" key="6">
    <source>
        <dbReference type="ARBA" id="ARBA00022553"/>
    </source>
</evidence>
<keyword evidence="9" id="KW-0547">Nucleotide-binding</keyword>
<evidence type="ECO:0000256" key="14">
    <source>
        <dbReference type="ARBA" id="ARBA00023136"/>
    </source>
</evidence>
<dbReference type="Gene3D" id="1.10.287.130">
    <property type="match status" value="1"/>
</dbReference>
<dbReference type="GO" id="GO:0000155">
    <property type="term" value="F:phosphorelay sensor kinase activity"/>
    <property type="evidence" value="ECO:0007669"/>
    <property type="project" value="InterPro"/>
</dbReference>
<dbReference type="PROSITE" id="PS50109">
    <property type="entry name" value="HIS_KIN"/>
    <property type="match status" value="1"/>
</dbReference>
<evidence type="ECO:0000313" key="18">
    <source>
        <dbReference type="EMBL" id="SHO60024.1"/>
    </source>
</evidence>
<keyword evidence="10" id="KW-0418">Kinase</keyword>
<dbReference type="OrthoDB" id="9813151at2"/>
<evidence type="ECO:0000259" key="17">
    <source>
        <dbReference type="PROSITE" id="PS50885"/>
    </source>
</evidence>
<dbReference type="EMBL" id="FRXN01000001">
    <property type="protein sequence ID" value="SHO60024.1"/>
    <property type="molecule type" value="Genomic_DNA"/>
</dbReference>
<dbReference type="SUPFAM" id="SSF55874">
    <property type="entry name" value="ATPase domain of HSP90 chaperone/DNA topoisomerase II/histidine kinase"/>
    <property type="match status" value="1"/>
</dbReference>
<dbReference type="GO" id="GO:0005886">
    <property type="term" value="C:plasma membrane"/>
    <property type="evidence" value="ECO:0007669"/>
    <property type="project" value="UniProtKB-SubCell"/>
</dbReference>
<evidence type="ECO:0000256" key="4">
    <source>
        <dbReference type="ARBA" id="ARBA00012438"/>
    </source>
</evidence>
<dbReference type="FunFam" id="3.30.565.10:FF:000023">
    <property type="entry name" value="PAS domain-containing sensor histidine kinase"/>
    <property type="match status" value="1"/>
</dbReference>
<keyword evidence="7" id="KW-0808">Transferase</keyword>
<dbReference type="CDD" id="cd00082">
    <property type="entry name" value="HisKA"/>
    <property type="match status" value="1"/>
</dbReference>
<dbReference type="PANTHER" id="PTHR45528:SF1">
    <property type="entry name" value="SENSOR HISTIDINE KINASE CPXA"/>
    <property type="match status" value="1"/>
</dbReference>
<dbReference type="InterPro" id="IPR036890">
    <property type="entry name" value="HATPase_C_sf"/>
</dbReference>
<evidence type="ECO:0000256" key="8">
    <source>
        <dbReference type="ARBA" id="ARBA00022692"/>
    </source>
</evidence>
<dbReference type="Gene3D" id="6.10.340.10">
    <property type="match status" value="1"/>
</dbReference>
<keyword evidence="19" id="KW-1185">Reference proteome</keyword>
<feature type="transmembrane region" description="Helical" evidence="15">
    <location>
        <begin position="13"/>
        <end position="36"/>
    </location>
</feature>
<dbReference type="EC" id="2.7.13.3" evidence="4"/>
<dbReference type="Proteomes" id="UP000184609">
    <property type="component" value="Unassembled WGS sequence"/>
</dbReference>
<dbReference type="Pfam" id="PF02518">
    <property type="entry name" value="HATPase_c"/>
    <property type="match status" value="1"/>
</dbReference>
<keyword evidence="14 15" id="KW-0472">Membrane</keyword>
<dbReference type="InterPro" id="IPR050398">
    <property type="entry name" value="HssS/ArlS-like"/>
</dbReference>
<dbReference type="Pfam" id="PF00512">
    <property type="entry name" value="HisKA"/>
    <property type="match status" value="1"/>
</dbReference>
<dbReference type="SUPFAM" id="SSF158472">
    <property type="entry name" value="HAMP domain-like"/>
    <property type="match status" value="1"/>
</dbReference>
<dbReference type="InterPro" id="IPR003661">
    <property type="entry name" value="HisK_dim/P_dom"/>
</dbReference>
<keyword evidence="12 15" id="KW-1133">Transmembrane helix</keyword>
<evidence type="ECO:0000256" key="15">
    <source>
        <dbReference type="SAM" id="Phobius"/>
    </source>
</evidence>
<evidence type="ECO:0000256" key="13">
    <source>
        <dbReference type="ARBA" id="ARBA00023012"/>
    </source>
</evidence>
<dbReference type="GO" id="GO:0005524">
    <property type="term" value="F:ATP binding"/>
    <property type="evidence" value="ECO:0007669"/>
    <property type="project" value="UniProtKB-KW"/>
</dbReference>
<comment type="catalytic activity">
    <reaction evidence="1">
        <text>ATP + protein L-histidine = ADP + protein N-phospho-L-histidine.</text>
        <dbReference type="EC" id="2.7.13.3"/>
    </reaction>
</comment>
<reference evidence="19" key="1">
    <citation type="submission" date="2016-12" db="EMBL/GenBank/DDBJ databases">
        <authorList>
            <person name="Varghese N."/>
            <person name="Submissions S."/>
        </authorList>
    </citation>
    <scope>NUCLEOTIDE SEQUENCE [LARGE SCALE GENOMIC DNA]</scope>
    <source>
        <strain evidence="19">DSM 25035</strain>
    </source>
</reference>
<dbReference type="SUPFAM" id="SSF47384">
    <property type="entry name" value="Homodimeric domain of signal transducing histidine kinase"/>
    <property type="match status" value="1"/>
</dbReference>
<dbReference type="RefSeq" id="WP_073570180.1">
    <property type="nucleotide sequence ID" value="NZ_FRXN01000001.1"/>
</dbReference>
<dbReference type="PROSITE" id="PS50885">
    <property type="entry name" value="HAMP"/>
    <property type="match status" value="1"/>
</dbReference>
<evidence type="ECO:0000256" key="9">
    <source>
        <dbReference type="ARBA" id="ARBA00022741"/>
    </source>
</evidence>
<name>A0A1M7Z5A2_9BACT</name>
<dbReference type="Gene3D" id="3.30.565.10">
    <property type="entry name" value="Histidine kinase-like ATPase, C-terminal domain"/>
    <property type="match status" value="1"/>
</dbReference>
<evidence type="ECO:0000256" key="5">
    <source>
        <dbReference type="ARBA" id="ARBA00022475"/>
    </source>
</evidence>
<feature type="domain" description="HAMP" evidence="17">
    <location>
        <begin position="210"/>
        <end position="262"/>
    </location>
</feature>
<accession>A0A1M7Z5A2</accession>
<evidence type="ECO:0000256" key="1">
    <source>
        <dbReference type="ARBA" id="ARBA00000085"/>
    </source>
</evidence>
<dbReference type="SMART" id="SM00387">
    <property type="entry name" value="HATPase_c"/>
    <property type="match status" value="1"/>
</dbReference>
<keyword evidence="8 15" id="KW-0812">Transmembrane</keyword>
<dbReference type="STRING" id="1073327.SAMN04488108_0521"/>
<keyword evidence="5" id="KW-1003">Cell membrane</keyword>
<organism evidence="18 19">
    <name type="scientific">Algoriphagus zhangzhouensis</name>
    <dbReference type="NCBI Taxonomy" id="1073327"/>
    <lineage>
        <taxon>Bacteria</taxon>
        <taxon>Pseudomonadati</taxon>
        <taxon>Bacteroidota</taxon>
        <taxon>Cytophagia</taxon>
        <taxon>Cytophagales</taxon>
        <taxon>Cyclobacteriaceae</taxon>
        <taxon>Algoriphagus</taxon>
    </lineage>
</organism>
<feature type="transmembrane region" description="Helical" evidence="15">
    <location>
        <begin position="185"/>
        <end position="212"/>
    </location>
</feature>
<feature type="domain" description="Histidine kinase" evidence="16">
    <location>
        <begin position="277"/>
        <end position="494"/>
    </location>
</feature>
<dbReference type="InterPro" id="IPR036097">
    <property type="entry name" value="HisK_dim/P_sf"/>
</dbReference>
<keyword evidence="11" id="KW-0067">ATP-binding</keyword>
<dbReference type="SMART" id="SM00388">
    <property type="entry name" value="HisKA"/>
    <property type="match status" value="1"/>
</dbReference>
<evidence type="ECO:0000256" key="11">
    <source>
        <dbReference type="ARBA" id="ARBA00022840"/>
    </source>
</evidence>
<proteinExistence type="predicted"/>
<dbReference type="PRINTS" id="PR00344">
    <property type="entry name" value="BCTRLSENSOR"/>
</dbReference>
<dbReference type="GO" id="GO:0045121">
    <property type="term" value="C:membrane raft"/>
    <property type="evidence" value="ECO:0007669"/>
    <property type="project" value="UniProtKB-SubCell"/>
</dbReference>
<evidence type="ECO:0000259" key="16">
    <source>
        <dbReference type="PROSITE" id="PS50109"/>
    </source>
</evidence>
<gene>
    <name evidence="18" type="ORF">SAMN04488108_0521</name>
</gene>
<dbReference type="CDD" id="cd00075">
    <property type="entry name" value="HATPase"/>
    <property type="match status" value="1"/>
</dbReference>
<dbReference type="CDD" id="cd06225">
    <property type="entry name" value="HAMP"/>
    <property type="match status" value="1"/>
</dbReference>
<dbReference type="InterPro" id="IPR003594">
    <property type="entry name" value="HATPase_dom"/>
</dbReference>
<dbReference type="Pfam" id="PF00672">
    <property type="entry name" value="HAMP"/>
    <property type="match status" value="1"/>
</dbReference>
<evidence type="ECO:0000256" key="2">
    <source>
        <dbReference type="ARBA" id="ARBA00004314"/>
    </source>
</evidence>
<evidence type="ECO:0000256" key="10">
    <source>
        <dbReference type="ARBA" id="ARBA00022777"/>
    </source>
</evidence>
<protein>
    <recommendedName>
        <fullName evidence="4">histidine kinase</fullName>
        <ecNumber evidence="4">2.7.13.3</ecNumber>
    </recommendedName>
</protein>
<dbReference type="FunFam" id="1.10.287.130:FF:000001">
    <property type="entry name" value="Two-component sensor histidine kinase"/>
    <property type="match status" value="1"/>
</dbReference>
<dbReference type="InterPro" id="IPR005467">
    <property type="entry name" value="His_kinase_dom"/>
</dbReference>
<dbReference type="SMART" id="SM00304">
    <property type="entry name" value="HAMP"/>
    <property type="match status" value="1"/>
</dbReference>
<keyword evidence="6" id="KW-0597">Phosphoprotein</keyword>
<sequence length="501" mass="56575">MNKTLSNQLVKKIILTFLLLILVMGIGYIFLTYYFTTKYFEESSQRLNANVASHLIEEKFQNASPFLADGEINKPLFGDIMHDMMAVNRGIEVYLLGLDGSVRYSVVLDHERPEKAIPHVAIAPIEEFIQSGGNQFILGDDPLEPLQKKIFSAAKFDIDGNEGYIYVVLASQEFEKITSGLIGSYFLRLGFFASLATLLFTALLGTLVIWYLTKNLREVIRTVERFREGDMTARIENASDSDLSSLALTFNNMADTLVDNIEKLKSVESLRRELVSNVSHDLRTPLAIMQGYIETLQIKSASMSEQQRNEYLKIIQKSGVKLNGLIQQLFEYSKLEAKQIHPVKEPFQISELASDVYLNYQTLAKEKNITIELNAQKGLPLVFGDISLIERILQNLMDNAMKFTPENGKVTIFLDSDNQQVFIGIKDTGPGIPEDQQSFIFERFRKGGNYPKNAGAGLGLAIVKKIIELHESTIDIISKPNQGATFRFFLPTWNEEMVYNS</sequence>
<evidence type="ECO:0000256" key="3">
    <source>
        <dbReference type="ARBA" id="ARBA00004651"/>
    </source>
</evidence>
<dbReference type="InterPro" id="IPR004358">
    <property type="entry name" value="Sig_transdc_His_kin-like_C"/>
</dbReference>
<keyword evidence="13" id="KW-0902">Two-component regulatory system</keyword>
<dbReference type="PANTHER" id="PTHR45528">
    <property type="entry name" value="SENSOR HISTIDINE KINASE CPXA"/>
    <property type="match status" value="1"/>
</dbReference>
<evidence type="ECO:0000256" key="7">
    <source>
        <dbReference type="ARBA" id="ARBA00022679"/>
    </source>
</evidence>
<evidence type="ECO:0000256" key="12">
    <source>
        <dbReference type="ARBA" id="ARBA00022989"/>
    </source>
</evidence>
<comment type="subcellular location">
    <subcellularLocation>
        <location evidence="3">Cell membrane</location>
        <topology evidence="3">Multi-pass membrane protein</topology>
    </subcellularLocation>
    <subcellularLocation>
        <location evidence="2">Membrane raft</location>
        <topology evidence="2">Multi-pass membrane protein</topology>
    </subcellularLocation>
</comment>
<dbReference type="InterPro" id="IPR003660">
    <property type="entry name" value="HAMP_dom"/>
</dbReference>
<dbReference type="AlphaFoldDB" id="A0A1M7Z5A2"/>
<evidence type="ECO:0000313" key="19">
    <source>
        <dbReference type="Proteomes" id="UP000184609"/>
    </source>
</evidence>